<accession>A0A7G5FBV7</accession>
<evidence type="ECO:0000313" key="3">
    <source>
        <dbReference type="EMBL" id="QMV84098.1"/>
    </source>
</evidence>
<dbReference type="InterPro" id="IPR029432">
    <property type="entry name" value="Gp28/Gp37-like_dom"/>
</dbReference>
<keyword evidence="4" id="KW-1185">Reference proteome</keyword>
<keyword evidence="1" id="KW-0175">Coiled coil</keyword>
<dbReference type="Proteomes" id="UP000515570">
    <property type="component" value="Chromosome"/>
</dbReference>
<feature type="domain" description="Gp28/Gp37-like" evidence="2">
    <location>
        <begin position="10"/>
        <end position="140"/>
    </location>
</feature>
<dbReference type="Pfam" id="PF14594">
    <property type="entry name" value="Sipho_Gp37"/>
    <property type="match status" value="1"/>
</dbReference>
<gene>
    <name evidence="3" type="ORF">HW450_06800</name>
</gene>
<proteinExistence type="predicted"/>
<evidence type="ECO:0000259" key="2">
    <source>
        <dbReference type="Pfam" id="PF14594"/>
    </source>
</evidence>
<reference evidence="3 4" key="1">
    <citation type="submission" date="2020-07" db="EMBL/GenBank/DDBJ databases">
        <title>non toxigenic Corynebacterium sp. nov from a clinical source.</title>
        <authorList>
            <person name="Bernier A.-M."/>
            <person name="Bernard K."/>
        </authorList>
    </citation>
    <scope>NUCLEOTIDE SEQUENCE [LARGE SCALE GENOMIC DNA]</scope>
    <source>
        <strain evidence="4">NML 93-0612</strain>
    </source>
</reference>
<dbReference type="EMBL" id="CP059833">
    <property type="protein sequence ID" value="QMV84098.1"/>
    <property type="molecule type" value="Genomic_DNA"/>
</dbReference>
<name>A0A7G5FBV7_9CORY</name>
<dbReference type="RefSeq" id="WP_182384908.1">
    <property type="nucleotide sequence ID" value="NZ_CP059833.1"/>
</dbReference>
<protein>
    <recommendedName>
        <fullName evidence="2">Gp28/Gp37-like domain-containing protein</fullName>
    </recommendedName>
</protein>
<feature type="coiled-coil region" evidence="1">
    <location>
        <begin position="777"/>
        <end position="811"/>
    </location>
</feature>
<dbReference type="AlphaFoldDB" id="A0A7G5FBV7"/>
<evidence type="ECO:0000313" key="4">
    <source>
        <dbReference type="Proteomes" id="UP000515570"/>
    </source>
</evidence>
<organism evidence="3 4">
    <name type="scientific">Corynebacterium hindlerae</name>
    <dbReference type="NCBI Taxonomy" id="699041"/>
    <lineage>
        <taxon>Bacteria</taxon>
        <taxon>Bacillati</taxon>
        <taxon>Actinomycetota</taxon>
        <taxon>Actinomycetes</taxon>
        <taxon>Mycobacteriales</taxon>
        <taxon>Corynebacteriaceae</taxon>
        <taxon>Corynebacterium</taxon>
    </lineage>
</organism>
<evidence type="ECO:0000256" key="1">
    <source>
        <dbReference type="SAM" id="Coils"/>
    </source>
</evidence>
<sequence length="924" mass="99828">MVAQFLTPDLRIWDPFYASWKPISGAESVEVEATTDMDVDTMTIVLPAPHPLDKLLYGARVVGLPVTLVLNGVEWTGRVNTAKMSRTNSGAQQWTITVLSDHKHFHRLVSKSPETAVDGGAATFKGTLSESADWLIQHAVARTGLPTYFLPDVSGPSVEVVARTEDTVADVLGKAGARAGVFFGVQAITPDTVARGLPGREVIRQYMGAVERAWYQEFRGSGKLAYLAPHDRVEASPMLAGETAQPPTRFYGTAALDPAGKKIEPTAGVCWNVFEVAPDVGAGDVFYRDGSERVLEGVTRVGTVEELKRAGEANPWFGAHVTHWPEGAWKTATDTVLAVKAAETGLLVRGDGEQVKTKADVEALADYMGAGGAHAWLQAGQWVIANDRDFRAESEARNVPKAQPVWPGVMLRIHGERDRRQIVFSTAPGGGLESWEAEITAPDGAAIIAGTQFDAWMTGFMNRDGVQAGASAGEITAGGSPLSRVAKTAVEKSGGAIKGVNANISPSSTVDGTEVSFDSLSAVVDMSVTGPVFYRERFHSMGGEVTADTTAAFEEQFAQMQGSTAMTAKLGLNNSTIFGDDQTRPDGSVLPGWKPGDRVTLWDGDTQVSEVISGWRASWSKDKPTPEVMPLLGQKVDRQTPVDSLMDTIRRIEKLTERTNLAPPRLPKRSDVATVVAEEVEAPISRAVVSEAEARRREIMQSQREVSAQLEAARRDLDASGREMSQAVDRVRETAEAAKQWTVDNQQSFNLATSLAFAAQQQTNDFNAIQWVRQAEWNKTQEEINRAQAEINAAQEQVNRQQSTINDQNRRITSVQSEALSQIQAQQRTLTGATETLQRRVPAVLAVNGDYGSNEYLSYSKSGNDLMVTAKPGWSGVFVASIRVSALSSFSVHLSGQVGPSRSFSYGVGAFEKFSSGFILILPS</sequence>